<keyword evidence="3" id="KW-1185">Reference proteome</keyword>
<name>A0A1M5RBV4_9BACT</name>
<dbReference type="Gene3D" id="3.30.950.30">
    <property type="entry name" value="Schlafen, AAA domain"/>
    <property type="match status" value="1"/>
</dbReference>
<evidence type="ECO:0000259" key="1">
    <source>
        <dbReference type="Pfam" id="PF04326"/>
    </source>
</evidence>
<organism evidence="2 3">
    <name type="scientific">Thermosipho atlanticus DSM 15807</name>
    <dbReference type="NCBI Taxonomy" id="1123380"/>
    <lineage>
        <taxon>Bacteria</taxon>
        <taxon>Thermotogati</taxon>
        <taxon>Thermotogota</taxon>
        <taxon>Thermotogae</taxon>
        <taxon>Thermotogales</taxon>
        <taxon>Fervidobacteriaceae</taxon>
        <taxon>Thermosipho</taxon>
    </lineage>
</organism>
<feature type="domain" description="Schlafen AlbA-2" evidence="1">
    <location>
        <begin position="2"/>
        <end position="108"/>
    </location>
</feature>
<dbReference type="RefSeq" id="WP_073071689.1">
    <property type="nucleotide sequence ID" value="NZ_FQXN01000001.1"/>
</dbReference>
<protein>
    <submittedName>
        <fullName evidence="2">ATP-dependent DNA helicase RecG</fullName>
    </submittedName>
</protein>
<dbReference type="InterPro" id="IPR038475">
    <property type="entry name" value="RecG_C_sf"/>
</dbReference>
<dbReference type="InterPro" id="IPR036388">
    <property type="entry name" value="WH-like_DNA-bd_sf"/>
</dbReference>
<dbReference type="InterPro" id="IPR036390">
    <property type="entry name" value="WH_DNA-bd_sf"/>
</dbReference>
<accession>A0A1M5RBV4</accession>
<dbReference type="Gene3D" id="3.30.565.60">
    <property type="match status" value="1"/>
</dbReference>
<evidence type="ECO:0000313" key="3">
    <source>
        <dbReference type="Proteomes" id="UP000242592"/>
    </source>
</evidence>
<evidence type="ECO:0000313" key="2">
    <source>
        <dbReference type="EMBL" id="SHH23785.1"/>
    </source>
</evidence>
<dbReference type="EMBL" id="FQXN01000001">
    <property type="protein sequence ID" value="SHH23785.1"/>
    <property type="molecule type" value="Genomic_DNA"/>
</dbReference>
<dbReference type="InterPro" id="IPR007421">
    <property type="entry name" value="Schlafen_AlbA_2_dom"/>
</dbReference>
<keyword evidence="2" id="KW-0547">Nucleotide-binding</keyword>
<keyword evidence="2" id="KW-0378">Hydrolase</keyword>
<dbReference type="SUPFAM" id="SSF46785">
    <property type="entry name" value="Winged helix' DNA-binding domain"/>
    <property type="match status" value="1"/>
</dbReference>
<proteinExistence type="predicted"/>
<dbReference type="Proteomes" id="UP000242592">
    <property type="component" value="Unassembled WGS sequence"/>
</dbReference>
<sequence length="441" mass="50532">METHNIEYKESFGDSVLKAICEMANANGGVVIVGISDNGTVKGLKITNRDLEKITEKIVSKLGIHPEIELKEENAKTILVIKVSKSNVPISFNGRYYERVGNTTREMKPEKLRSFLLRGTNWDSIINENAEFNEIDEETVRMFLRMAKAKGRLTIFDENVDIKTLFEHLKLTVNGRLTNGAIILFGKDPQKYFINAVLRVIRLKNEITPIGDRFIDGNLFKQVVMGEEVIKNFINVKYEIKKLVRKEIWDYPLEAIREALLNALIHRDYFRWNVQTQIKIFDDYIWFYNIGGLPEGITLEQLKGPHSSVPRNPLIVHIFYLAGFIEEMGSGTGRIIESMKSAGLPVPEFKEEMGGFSVYFRKDIYTEEYLKELGLNERQIKAVMYVKEKGRITNREYQKLTGISRQMVTIDLKQLVENGVFVKIGKAGAGVAYELTKLTKD</sequence>
<dbReference type="PANTHER" id="PTHR30595:SF6">
    <property type="entry name" value="SCHLAFEN ALBA-2 DOMAIN-CONTAINING PROTEIN"/>
    <property type="match status" value="1"/>
</dbReference>
<dbReference type="Pfam" id="PF04326">
    <property type="entry name" value="SLFN_AlbA_2"/>
    <property type="match status" value="1"/>
</dbReference>
<dbReference type="GO" id="GO:0004386">
    <property type="term" value="F:helicase activity"/>
    <property type="evidence" value="ECO:0007669"/>
    <property type="project" value="UniProtKB-KW"/>
</dbReference>
<keyword evidence="2" id="KW-0347">Helicase</keyword>
<dbReference type="OrthoDB" id="9813719at2"/>
<gene>
    <name evidence="2" type="ORF">SAMN02745199_0454</name>
</gene>
<keyword evidence="2" id="KW-0067">ATP-binding</keyword>
<dbReference type="Pfam" id="PF13749">
    <property type="entry name" value="HATPase_c_4"/>
    <property type="match status" value="1"/>
</dbReference>
<reference evidence="3" key="1">
    <citation type="submission" date="2016-11" db="EMBL/GenBank/DDBJ databases">
        <authorList>
            <person name="Varghese N."/>
            <person name="Submissions S."/>
        </authorList>
    </citation>
    <scope>NUCLEOTIDE SEQUENCE [LARGE SCALE GENOMIC DNA]</scope>
    <source>
        <strain evidence="3">DSM 15807</strain>
    </source>
</reference>
<dbReference type="InterPro" id="IPR038461">
    <property type="entry name" value="Schlafen_AlbA_2_dom_sf"/>
</dbReference>
<dbReference type="PANTHER" id="PTHR30595">
    <property type="entry name" value="GLPR-RELATED TRANSCRIPTIONAL REPRESSOR"/>
    <property type="match status" value="1"/>
</dbReference>
<dbReference type="Gene3D" id="1.10.10.10">
    <property type="entry name" value="Winged helix-like DNA-binding domain superfamily/Winged helix DNA-binding domain"/>
    <property type="match status" value="1"/>
</dbReference>
<dbReference type="AlphaFoldDB" id="A0A1M5RBV4"/>
<dbReference type="STRING" id="1123380.SAMN02745199_0454"/>